<evidence type="ECO:0000313" key="7">
    <source>
        <dbReference type="EMBL" id="QQG64360.1"/>
    </source>
</evidence>
<comment type="subunit">
    <text evidence="6">Heterooligomer composed of large and small subunits.</text>
</comment>
<dbReference type="KEGG" id="dog:HP555_00035"/>
<dbReference type="Proteomes" id="UP000596092">
    <property type="component" value="Chromosome"/>
</dbReference>
<dbReference type="GO" id="GO:0009318">
    <property type="term" value="C:exodeoxyribonuclease VII complex"/>
    <property type="evidence" value="ECO:0007669"/>
    <property type="project" value="UniProtKB-UniRule"/>
</dbReference>
<sequence length="82" mass="9093">MAKNSFENALTRLEKITEELESGDLSLEKSLEKFTEGMTLVHLCNGKLEEAKSQIELLLKKDETIVSVPFTEEEGGNPNLPG</sequence>
<keyword evidence="4 6" id="KW-0378">Hydrolase</keyword>
<evidence type="ECO:0000256" key="4">
    <source>
        <dbReference type="ARBA" id="ARBA00022801"/>
    </source>
</evidence>
<dbReference type="EMBL" id="CP054140">
    <property type="protein sequence ID" value="QQG64360.1"/>
    <property type="molecule type" value="Genomic_DNA"/>
</dbReference>
<gene>
    <name evidence="6 7" type="primary">xseB</name>
    <name evidence="7" type="ORF">HP555_00035</name>
</gene>
<comment type="subcellular location">
    <subcellularLocation>
        <location evidence="6">Cytoplasm</location>
    </subcellularLocation>
</comment>
<evidence type="ECO:0000256" key="1">
    <source>
        <dbReference type="ARBA" id="ARBA00009998"/>
    </source>
</evidence>
<dbReference type="InterPro" id="IPR003761">
    <property type="entry name" value="Exonuc_VII_S"/>
</dbReference>
<dbReference type="Pfam" id="PF02609">
    <property type="entry name" value="Exonuc_VII_S"/>
    <property type="match status" value="1"/>
</dbReference>
<dbReference type="PANTHER" id="PTHR34137:SF1">
    <property type="entry name" value="EXODEOXYRIBONUCLEASE 7 SMALL SUBUNIT"/>
    <property type="match status" value="1"/>
</dbReference>
<dbReference type="SUPFAM" id="SSF116842">
    <property type="entry name" value="XseB-like"/>
    <property type="match status" value="1"/>
</dbReference>
<dbReference type="NCBIfam" id="TIGR01280">
    <property type="entry name" value="xseB"/>
    <property type="match status" value="1"/>
</dbReference>
<protein>
    <recommendedName>
        <fullName evidence="6">Exodeoxyribonuclease 7 small subunit</fullName>
        <ecNumber evidence="6">3.1.11.6</ecNumber>
    </recommendedName>
    <alternativeName>
        <fullName evidence="6">Exodeoxyribonuclease VII small subunit</fullName>
        <shortName evidence="6">Exonuclease VII small subunit</shortName>
    </alternativeName>
</protein>
<comment type="similarity">
    <text evidence="1 6">Belongs to the XseB family.</text>
</comment>
<dbReference type="GO" id="GO:0006308">
    <property type="term" value="P:DNA catabolic process"/>
    <property type="evidence" value="ECO:0007669"/>
    <property type="project" value="UniProtKB-UniRule"/>
</dbReference>
<keyword evidence="2 6" id="KW-0963">Cytoplasm</keyword>
<keyword evidence="5 6" id="KW-0269">Exonuclease</keyword>
<evidence type="ECO:0000256" key="5">
    <source>
        <dbReference type="ARBA" id="ARBA00022839"/>
    </source>
</evidence>
<evidence type="ECO:0000256" key="6">
    <source>
        <dbReference type="HAMAP-Rule" id="MF_00337"/>
    </source>
</evidence>
<name>A0A7T5VAM7_9BACT</name>
<dbReference type="PANTHER" id="PTHR34137">
    <property type="entry name" value="EXODEOXYRIBONUCLEASE 7 SMALL SUBUNIT"/>
    <property type="match status" value="1"/>
</dbReference>
<evidence type="ECO:0000256" key="2">
    <source>
        <dbReference type="ARBA" id="ARBA00022490"/>
    </source>
</evidence>
<comment type="function">
    <text evidence="6">Bidirectionally degrades single-stranded DNA into large acid-insoluble oligonucleotides, which are then degraded further into small acid-soluble oligonucleotides.</text>
</comment>
<dbReference type="GO" id="GO:0005829">
    <property type="term" value="C:cytosol"/>
    <property type="evidence" value="ECO:0007669"/>
    <property type="project" value="TreeGrafter"/>
</dbReference>
<evidence type="ECO:0000313" key="8">
    <source>
        <dbReference type="Proteomes" id="UP000596092"/>
    </source>
</evidence>
<reference evidence="7 8" key="1">
    <citation type="submission" date="2020-05" db="EMBL/GenBank/DDBJ databases">
        <title>Complete genome of Desulfobulbus oligotrophicus.</title>
        <authorList>
            <person name="Podar M."/>
        </authorList>
    </citation>
    <scope>NUCLEOTIDE SEQUENCE [LARGE SCALE GENOMIC DNA]</scope>
    <source>
        <strain evidence="7 8">Prop6</strain>
    </source>
</reference>
<dbReference type="InterPro" id="IPR037004">
    <property type="entry name" value="Exonuc_VII_ssu_sf"/>
</dbReference>
<evidence type="ECO:0000256" key="3">
    <source>
        <dbReference type="ARBA" id="ARBA00022722"/>
    </source>
</evidence>
<dbReference type="RefSeq" id="WP_199263194.1">
    <property type="nucleotide sequence ID" value="NZ_CP054140.1"/>
</dbReference>
<dbReference type="EC" id="3.1.11.6" evidence="6"/>
<proteinExistence type="inferred from homology"/>
<organism evidence="7 8">
    <name type="scientific">Desulfobulbus oligotrophicus</name>
    <dbReference type="NCBI Taxonomy" id="1909699"/>
    <lineage>
        <taxon>Bacteria</taxon>
        <taxon>Pseudomonadati</taxon>
        <taxon>Thermodesulfobacteriota</taxon>
        <taxon>Desulfobulbia</taxon>
        <taxon>Desulfobulbales</taxon>
        <taxon>Desulfobulbaceae</taxon>
        <taxon>Desulfobulbus</taxon>
    </lineage>
</organism>
<keyword evidence="3 6" id="KW-0540">Nuclease</keyword>
<dbReference type="AlphaFoldDB" id="A0A7T5VAM7"/>
<accession>A0A7T5VAM7</accession>
<dbReference type="Gene3D" id="1.10.287.1040">
    <property type="entry name" value="Exonuclease VII, small subunit"/>
    <property type="match status" value="1"/>
</dbReference>
<dbReference type="HAMAP" id="MF_00337">
    <property type="entry name" value="Exonuc_7_S"/>
    <property type="match status" value="1"/>
</dbReference>
<dbReference type="GO" id="GO:0008855">
    <property type="term" value="F:exodeoxyribonuclease VII activity"/>
    <property type="evidence" value="ECO:0007669"/>
    <property type="project" value="UniProtKB-UniRule"/>
</dbReference>
<keyword evidence="8" id="KW-1185">Reference proteome</keyword>
<comment type="catalytic activity">
    <reaction evidence="6">
        <text>Exonucleolytic cleavage in either 5'- to 3'- or 3'- to 5'-direction to yield nucleoside 5'-phosphates.</text>
        <dbReference type="EC" id="3.1.11.6"/>
    </reaction>
</comment>